<proteinExistence type="predicted"/>
<protein>
    <submittedName>
        <fullName evidence="2">Uncharacterized protein</fullName>
    </submittedName>
</protein>
<reference evidence="2" key="1">
    <citation type="submission" date="2014-09" db="EMBL/GenBank/DDBJ databases">
        <authorList>
            <person name="Magalhaes I.L.F."/>
            <person name="Oliveira U."/>
            <person name="Santos F.R."/>
            <person name="Vidigal T.H.D.A."/>
            <person name="Brescovit A.D."/>
            <person name="Santos A.J."/>
        </authorList>
    </citation>
    <scope>NUCLEOTIDE SEQUENCE</scope>
</reference>
<feature type="region of interest" description="Disordered" evidence="1">
    <location>
        <begin position="761"/>
        <end position="783"/>
    </location>
</feature>
<feature type="region of interest" description="Disordered" evidence="1">
    <location>
        <begin position="300"/>
        <end position="334"/>
    </location>
</feature>
<feature type="region of interest" description="Disordered" evidence="1">
    <location>
        <begin position="432"/>
        <end position="455"/>
    </location>
</feature>
<name>A0A0K8T308_LYGHE</name>
<accession>A0A0K8T308</accession>
<dbReference type="EMBL" id="GBRD01005899">
    <property type="protein sequence ID" value="JAG59922.1"/>
    <property type="molecule type" value="Transcribed_RNA"/>
</dbReference>
<sequence length="841" mass="91219">MISEHVEIQRAEKNIVGGEDQENLLKKDPPKEFLATTLRGNRQIKINISKKTRSMITCDTIVIEDDDEEIVEAITKQMPPEILELDDSDEAKTNWTARWLESSHVKKVVTTSKILTNARKKMKMKMKVKEVPEVETAPPLVEAPSLIGSVEEYHRLVKEGVITSSSKDTSLEKKGAVETTEASLNSTTVENGDENVDRANTPRENEKACRVDQPRGKPDALEKTADNREIVQSNFTVKVPSFDPLIPTNIQESQTAQPLLGVDSSVIASNPNCAALKDIVLSGNDKTNLIDMPKIPEVQGEKLSSEIQGSSPQPSTTETNSVEDSGNKFSEPANLDPISSSIRSFYALMNPNQVIAIDLYSKSLSDIPIPPAFSEKNVKECNTLVSNQPAKLPTSGLSCSLATKSNDVGITSKSFIGPSNLICDRIEENKNNTSETNNLSAASGLGPQMSPGNELEEGEIEESDNEILSAVKNPNNIWVINTSPKVQPSLTIPSNADIRDIRLDNRPLIQPSGSSFSPAFNKNSVNHIVPVTDLALNRYTHNAIAGNSTVCSIPSLVSSQIVGQPTGTVQCANVAASSNLVHPTHSGSTISNSTLSSVVPPSYTIPEGQATPFMVNSALQNPTFSGVHAASLPVNPIQAATAEISNQYPYGVSASSSAHPQMSVNVNSTLHMYDPYYSWVYRQGLSGSLNSSYGYGYGAPEQSQDAGTIYKQWGEYYKKLMEACQDSAARASVSNMFQPPNVVESKGYSWVFERPNQASAITDRPETSTNVPKDVEPAPSQIPTGEWNYRYGLKGLLNEHFVTPGATPASTDTPNTPQGVPQGGPRGRRRAGRGRRRRKKK</sequence>
<evidence type="ECO:0000256" key="1">
    <source>
        <dbReference type="SAM" id="MobiDB-lite"/>
    </source>
</evidence>
<evidence type="ECO:0000313" key="2">
    <source>
        <dbReference type="EMBL" id="JAG59922.1"/>
    </source>
</evidence>
<feature type="compositionally biased region" description="Basic residues" evidence="1">
    <location>
        <begin position="826"/>
        <end position="841"/>
    </location>
</feature>
<feature type="compositionally biased region" description="Polar residues" evidence="1">
    <location>
        <begin position="808"/>
        <end position="819"/>
    </location>
</feature>
<dbReference type="AlphaFoldDB" id="A0A0K8T308"/>
<feature type="compositionally biased region" description="Polar residues" evidence="1">
    <location>
        <begin position="305"/>
        <end position="328"/>
    </location>
</feature>
<feature type="region of interest" description="Disordered" evidence="1">
    <location>
        <begin position="165"/>
        <end position="225"/>
    </location>
</feature>
<organism evidence="2">
    <name type="scientific">Lygus hesperus</name>
    <name type="common">Western plant bug</name>
    <dbReference type="NCBI Taxonomy" id="30085"/>
    <lineage>
        <taxon>Eukaryota</taxon>
        <taxon>Metazoa</taxon>
        <taxon>Ecdysozoa</taxon>
        <taxon>Arthropoda</taxon>
        <taxon>Hexapoda</taxon>
        <taxon>Insecta</taxon>
        <taxon>Pterygota</taxon>
        <taxon>Neoptera</taxon>
        <taxon>Paraneoptera</taxon>
        <taxon>Hemiptera</taxon>
        <taxon>Heteroptera</taxon>
        <taxon>Panheteroptera</taxon>
        <taxon>Cimicomorpha</taxon>
        <taxon>Miridae</taxon>
        <taxon>Mirini</taxon>
        <taxon>Lygus</taxon>
    </lineage>
</organism>
<feature type="compositionally biased region" description="Basic and acidic residues" evidence="1">
    <location>
        <begin position="195"/>
        <end position="225"/>
    </location>
</feature>
<feature type="compositionally biased region" description="Polar residues" evidence="1">
    <location>
        <begin position="180"/>
        <end position="190"/>
    </location>
</feature>
<feature type="region of interest" description="Disordered" evidence="1">
    <location>
        <begin position="800"/>
        <end position="841"/>
    </location>
</feature>